<evidence type="ECO:0000313" key="2">
    <source>
        <dbReference type="EMBL" id="GGD69760.1"/>
    </source>
</evidence>
<name>A0ABQ1RIY0_9MICO</name>
<dbReference type="Pfam" id="PF13560">
    <property type="entry name" value="HTH_31"/>
    <property type="match status" value="1"/>
</dbReference>
<comment type="caution">
    <text evidence="2">The sequence shown here is derived from an EMBL/GenBank/DDBJ whole genome shotgun (WGS) entry which is preliminary data.</text>
</comment>
<dbReference type="Gene3D" id="3.30.450.180">
    <property type="match status" value="1"/>
</dbReference>
<accession>A0ABQ1RIY0</accession>
<dbReference type="PROSITE" id="PS50943">
    <property type="entry name" value="HTH_CROC1"/>
    <property type="match status" value="1"/>
</dbReference>
<proteinExistence type="predicted"/>
<organism evidence="2 3">
    <name type="scientific">Microbacterium murale</name>
    <dbReference type="NCBI Taxonomy" id="1081040"/>
    <lineage>
        <taxon>Bacteria</taxon>
        <taxon>Bacillati</taxon>
        <taxon>Actinomycetota</taxon>
        <taxon>Actinomycetes</taxon>
        <taxon>Micrococcales</taxon>
        <taxon>Microbacteriaceae</taxon>
        <taxon>Microbacterium</taxon>
    </lineage>
</organism>
<evidence type="ECO:0000313" key="3">
    <source>
        <dbReference type="Proteomes" id="UP000629365"/>
    </source>
</evidence>
<keyword evidence="3" id="KW-1185">Reference proteome</keyword>
<dbReference type="InterPro" id="IPR001387">
    <property type="entry name" value="Cro/C1-type_HTH"/>
</dbReference>
<dbReference type="CDD" id="cd00093">
    <property type="entry name" value="HTH_XRE"/>
    <property type="match status" value="1"/>
</dbReference>
<dbReference type="SMART" id="SM00530">
    <property type="entry name" value="HTH_XRE"/>
    <property type="match status" value="1"/>
</dbReference>
<evidence type="ECO:0000259" key="1">
    <source>
        <dbReference type="PROSITE" id="PS50943"/>
    </source>
</evidence>
<protein>
    <submittedName>
        <fullName evidence="2">Transcriptional regulator</fullName>
    </submittedName>
</protein>
<dbReference type="InterPro" id="IPR010982">
    <property type="entry name" value="Lambda_DNA-bd_dom_sf"/>
</dbReference>
<reference evidence="3" key="1">
    <citation type="journal article" date="2019" name="Int. J. Syst. Evol. Microbiol.">
        <title>The Global Catalogue of Microorganisms (GCM) 10K type strain sequencing project: providing services to taxonomists for standard genome sequencing and annotation.</title>
        <authorList>
            <consortium name="The Broad Institute Genomics Platform"/>
            <consortium name="The Broad Institute Genome Sequencing Center for Infectious Disease"/>
            <person name="Wu L."/>
            <person name="Ma J."/>
        </authorList>
    </citation>
    <scope>NUCLEOTIDE SEQUENCE [LARGE SCALE GENOMIC DNA]</scope>
    <source>
        <strain evidence="3">CCM 7640</strain>
    </source>
</reference>
<dbReference type="Proteomes" id="UP000629365">
    <property type="component" value="Unassembled WGS sequence"/>
</dbReference>
<dbReference type="PANTHER" id="PTHR35010:SF2">
    <property type="entry name" value="BLL4672 PROTEIN"/>
    <property type="match status" value="1"/>
</dbReference>
<dbReference type="EMBL" id="BMCM01000001">
    <property type="protein sequence ID" value="GGD69760.1"/>
    <property type="molecule type" value="Genomic_DNA"/>
</dbReference>
<dbReference type="InterPro" id="IPR041413">
    <property type="entry name" value="MLTR_LBD"/>
</dbReference>
<dbReference type="PANTHER" id="PTHR35010">
    <property type="entry name" value="BLL4672 PROTEIN-RELATED"/>
    <property type="match status" value="1"/>
</dbReference>
<sequence>MGNMASPAGPLGEFLRAQRSRITPADVGLPDVGGRRVSGLRREEVAVLAGVSADYYARLEQGRERTPSTPVVEALATALRLSPDARNHVFRLARLSPGAQPVPGPVSDELMQLMDAFPHAAAYVIDPGFQIIAANATARALLGESQLAHGAMDFVFLDPAARAYFQNWDLVARAAVSALRLAAGFSPPHPAVLPLITRLRAESAEFVGYWEDHTVAGLSMTEKTINHPDVGRLTLTYQTLDVRDAPGQQLTVATATPGSPSADALALLGALEATRSSHG</sequence>
<dbReference type="Gene3D" id="1.10.260.40">
    <property type="entry name" value="lambda repressor-like DNA-binding domains"/>
    <property type="match status" value="1"/>
</dbReference>
<gene>
    <name evidence="2" type="ORF">GCM10007269_11150</name>
</gene>
<feature type="domain" description="HTH cro/C1-type" evidence="1">
    <location>
        <begin position="39"/>
        <end position="86"/>
    </location>
</feature>
<dbReference type="SUPFAM" id="SSF47413">
    <property type="entry name" value="lambda repressor-like DNA-binding domains"/>
    <property type="match status" value="1"/>
</dbReference>
<dbReference type="Pfam" id="PF17765">
    <property type="entry name" value="MLTR_LBD"/>
    <property type="match status" value="1"/>
</dbReference>